<dbReference type="AlphaFoldDB" id="A0A1A9WJF0"/>
<protein>
    <submittedName>
        <fullName evidence="4">Uncharacterized protein</fullName>
    </submittedName>
</protein>
<evidence type="ECO:0000256" key="1">
    <source>
        <dbReference type="ARBA" id="ARBA00005872"/>
    </source>
</evidence>
<dbReference type="EnsemblMetazoa" id="GBRI021943-RA">
    <property type="protein sequence ID" value="GBRI021943-PA"/>
    <property type="gene ID" value="GBRI021943"/>
</dbReference>
<reference evidence="5" key="1">
    <citation type="submission" date="2014-03" db="EMBL/GenBank/DDBJ databases">
        <authorList>
            <person name="Aksoy S."/>
            <person name="Warren W."/>
            <person name="Wilson R.K."/>
        </authorList>
    </citation>
    <scope>NUCLEOTIDE SEQUENCE [LARGE SCALE GENOMIC DNA]</scope>
    <source>
        <strain evidence="5">IAEA</strain>
    </source>
</reference>
<organism evidence="4 5">
    <name type="scientific">Glossina brevipalpis</name>
    <dbReference type="NCBI Taxonomy" id="37001"/>
    <lineage>
        <taxon>Eukaryota</taxon>
        <taxon>Metazoa</taxon>
        <taxon>Ecdysozoa</taxon>
        <taxon>Arthropoda</taxon>
        <taxon>Hexapoda</taxon>
        <taxon>Insecta</taxon>
        <taxon>Pterygota</taxon>
        <taxon>Neoptera</taxon>
        <taxon>Endopterygota</taxon>
        <taxon>Diptera</taxon>
        <taxon>Brachycera</taxon>
        <taxon>Muscomorpha</taxon>
        <taxon>Hippoboscoidea</taxon>
        <taxon>Glossinidae</taxon>
        <taxon>Glossina</taxon>
    </lineage>
</organism>
<dbReference type="InterPro" id="IPR019179">
    <property type="entry name" value="CC149"/>
</dbReference>
<comment type="similarity">
    <text evidence="1">Belongs to the CCDC149 family.</text>
</comment>
<dbReference type="VEuPathDB" id="VectorBase:GBRI021943"/>
<name>A0A1A9WJF0_9MUSC</name>
<dbReference type="STRING" id="37001.A0A1A9WJF0"/>
<keyword evidence="2" id="KW-0175">Coiled coil</keyword>
<keyword evidence="5" id="KW-1185">Reference proteome</keyword>
<sequence>MTLLDNLNDKNLALSHQKKTNRVLATKIAELEQRFEDLAGLESSSTEGGFSAAMYLLHGYCPSMVDSSTANEDEFKSLIHQKNNRCSPKINDKFANQCERQIINDSATISSGQDESLKTVHTDHSDDAMSSLSTESGRSILSSEYDIVHDRGNESELSKLTNATLFTYKTPSSASDSGGKSTTTNIVSHSIAKQRNDDLKDLPPELAALVQKALHELDLRDFDEVVNLCEDTDVEACEKLKTADNFVVDNAEKNFDKTTTETPEATFNLIPAN</sequence>
<dbReference type="PANTHER" id="PTHR21682">
    <property type="entry name" value="COILED-COIL DOMAIN-CONTAINING PROTEIN 149"/>
    <property type="match status" value="1"/>
</dbReference>
<evidence type="ECO:0000313" key="5">
    <source>
        <dbReference type="Proteomes" id="UP000091820"/>
    </source>
</evidence>
<evidence type="ECO:0000313" key="4">
    <source>
        <dbReference type="EnsemblMetazoa" id="GBRI021943-PA"/>
    </source>
</evidence>
<evidence type="ECO:0000256" key="2">
    <source>
        <dbReference type="ARBA" id="ARBA00023054"/>
    </source>
</evidence>
<proteinExistence type="inferred from homology"/>
<reference evidence="4" key="2">
    <citation type="submission" date="2020-05" db="UniProtKB">
        <authorList>
            <consortium name="EnsemblMetazoa"/>
        </authorList>
    </citation>
    <scope>IDENTIFICATION</scope>
    <source>
        <strain evidence="4">IAEA</strain>
    </source>
</reference>
<dbReference type="Pfam" id="PF09789">
    <property type="entry name" value="CC149"/>
    <property type="match status" value="1"/>
</dbReference>
<dbReference type="PANTHER" id="PTHR21682:SF2">
    <property type="entry name" value="COILED-COIL DOMAIN-CONTAINING PROTEIN 149"/>
    <property type="match status" value="1"/>
</dbReference>
<evidence type="ECO:0000256" key="3">
    <source>
        <dbReference type="SAM" id="MobiDB-lite"/>
    </source>
</evidence>
<feature type="compositionally biased region" description="Basic and acidic residues" evidence="3">
    <location>
        <begin position="115"/>
        <end position="127"/>
    </location>
</feature>
<accession>A0A1A9WJF0</accession>
<feature type="region of interest" description="Disordered" evidence="3">
    <location>
        <begin position="109"/>
        <end position="135"/>
    </location>
</feature>
<dbReference type="Proteomes" id="UP000091820">
    <property type="component" value="Unassembled WGS sequence"/>
</dbReference>